<keyword evidence="2" id="KW-1185">Reference proteome</keyword>
<dbReference type="AlphaFoldDB" id="A7I102"/>
<evidence type="ECO:0000313" key="1">
    <source>
        <dbReference type="EMBL" id="ABS51544.1"/>
    </source>
</evidence>
<dbReference type="KEGG" id="cha:CHAB381_0606"/>
<dbReference type="EMBL" id="CP000776">
    <property type="protein sequence ID" value="ABS51544.1"/>
    <property type="molecule type" value="Genomic_DNA"/>
</dbReference>
<dbReference type="Proteomes" id="UP000002407">
    <property type="component" value="Chromosome"/>
</dbReference>
<evidence type="ECO:0000313" key="2">
    <source>
        <dbReference type="Proteomes" id="UP000002407"/>
    </source>
</evidence>
<reference evidence="2" key="1">
    <citation type="submission" date="2007-07" db="EMBL/GenBank/DDBJ databases">
        <title>Complete genome sequence of Campylobacter hominis ATCC BAA-381, a commensal isolated from the human gastrointestinal tract.</title>
        <authorList>
            <person name="Fouts D.E."/>
            <person name="Mongodin E.F."/>
            <person name="Puiu D."/>
            <person name="Sebastian Y."/>
            <person name="Miller W.G."/>
            <person name="Mandrell R.E."/>
            <person name="Nelson K.E."/>
        </authorList>
    </citation>
    <scope>NUCLEOTIDE SEQUENCE [LARGE SCALE GENOMIC DNA]</scope>
    <source>
        <strain evidence="2">ATCC BAA-381 / LMG 19568 / NCTC 13146 / CH001A</strain>
    </source>
</reference>
<accession>A7I102</accession>
<dbReference type="STRING" id="360107.CHAB381_0606"/>
<name>A7I102_CAMHC</name>
<organism evidence="1 2">
    <name type="scientific">Campylobacter hominis (strain ATCC BAA-381 / DSM 21671 / CCUG 45161 / LMG 19568 / NCTC 13146 / CH001A)</name>
    <dbReference type="NCBI Taxonomy" id="360107"/>
    <lineage>
        <taxon>Bacteria</taxon>
        <taxon>Pseudomonadati</taxon>
        <taxon>Campylobacterota</taxon>
        <taxon>Epsilonproteobacteria</taxon>
        <taxon>Campylobacterales</taxon>
        <taxon>Campylobacteraceae</taxon>
        <taxon>Campylobacter</taxon>
    </lineage>
</organism>
<proteinExistence type="predicted"/>
<gene>
    <name evidence="1" type="ordered locus">CHAB381_0606</name>
</gene>
<sequence>MIKKSYNFQNFLIKIYAANFCKQIALYKNAFSGGFFVADFKTEFSQNLENFANLTGKKLAKKG</sequence>
<dbReference type="HOGENOM" id="CLU_2877330_0_0_7"/>
<protein>
    <submittedName>
        <fullName evidence="1">Uncharacterized protein</fullName>
    </submittedName>
</protein>